<dbReference type="Proteomes" id="UP000054598">
    <property type="component" value="Unassembled WGS sequence"/>
</dbReference>
<evidence type="ECO:0000256" key="1">
    <source>
        <dbReference type="SAM" id="Phobius"/>
    </source>
</evidence>
<organism evidence="2 3">
    <name type="scientific">Methanoculleus marisnigri</name>
    <dbReference type="NCBI Taxonomy" id="2198"/>
    <lineage>
        <taxon>Archaea</taxon>
        <taxon>Methanobacteriati</taxon>
        <taxon>Methanobacteriota</taxon>
        <taxon>Stenosarchaea group</taxon>
        <taxon>Methanomicrobia</taxon>
        <taxon>Methanomicrobiales</taxon>
        <taxon>Methanomicrobiaceae</taxon>
        <taxon>Methanoculleus</taxon>
    </lineage>
</organism>
<feature type="transmembrane region" description="Helical" evidence="1">
    <location>
        <begin position="79"/>
        <end position="103"/>
    </location>
</feature>
<proteinExistence type="predicted"/>
<evidence type="ECO:0000313" key="3">
    <source>
        <dbReference type="Proteomes" id="UP000054598"/>
    </source>
</evidence>
<comment type="caution">
    <text evidence="2">The sequence shown here is derived from an EMBL/GenBank/DDBJ whole genome shotgun (WGS) entry which is preliminary data.</text>
</comment>
<dbReference type="EMBL" id="LGHE01000217">
    <property type="protein sequence ID" value="KUK99899.1"/>
    <property type="molecule type" value="Genomic_DNA"/>
</dbReference>
<dbReference type="AlphaFoldDB" id="A0A101IR85"/>
<protein>
    <submittedName>
        <fullName evidence="2">Uncharacterized protein</fullName>
    </submittedName>
</protein>
<keyword evidence="1" id="KW-0472">Membrane</keyword>
<keyword evidence="1" id="KW-1133">Transmembrane helix</keyword>
<name>A0A101IR85_9EURY</name>
<feature type="transmembrane region" description="Helical" evidence="1">
    <location>
        <begin position="52"/>
        <end position="73"/>
    </location>
</feature>
<evidence type="ECO:0000313" key="2">
    <source>
        <dbReference type="EMBL" id="KUK99899.1"/>
    </source>
</evidence>
<dbReference type="PATRIC" id="fig|2198.3.peg.1627"/>
<accession>A0A101IR85</accession>
<sequence>MLRVAAIEACERALSPGTCRMRIVRAAAFAPLLLLAVPLLLGLAFGIPPPAVFALIASTLLLQAAAAVVGLSLGLHPAVVLAFLTSVAAAVMLGILELCDLFAERSRFIQGLLRNIDAKTGRIESLKRYGCRRVALPVPEEHLSPLHARRMDNRGHRGHGGDDGARPPGLLTCACIFGRYIGVWPASLLSSPGRALRFRPRRRMA</sequence>
<keyword evidence="1" id="KW-0812">Transmembrane</keyword>
<gene>
    <name evidence="2" type="ORF">XE10_1645</name>
</gene>
<reference evidence="3" key="1">
    <citation type="journal article" date="2015" name="MBio">
        <title>Genome-Resolved Metagenomic Analysis Reveals Roles for Candidate Phyla and Other Microbial Community Members in Biogeochemical Transformations in Oil Reservoirs.</title>
        <authorList>
            <person name="Hu P."/>
            <person name="Tom L."/>
            <person name="Singh A."/>
            <person name="Thomas B.C."/>
            <person name="Baker B.J."/>
            <person name="Piceno Y.M."/>
            <person name="Andersen G.L."/>
            <person name="Banfield J.F."/>
        </authorList>
    </citation>
    <scope>NUCLEOTIDE SEQUENCE [LARGE SCALE GENOMIC DNA]</scope>
</reference>
<feature type="transmembrane region" description="Helical" evidence="1">
    <location>
        <begin position="23"/>
        <end position="45"/>
    </location>
</feature>